<comment type="caution">
    <text evidence="11">The sequence shown here is derived from an EMBL/GenBank/DDBJ whole genome shotgun (WGS) entry which is preliminary data.</text>
</comment>
<accession>A0AAV3Y1A4</accession>
<keyword evidence="5" id="KW-0413">Isomerase</keyword>
<dbReference type="InterPro" id="IPR004179">
    <property type="entry name" value="Sec63-dom"/>
</dbReference>
<evidence type="ECO:0000256" key="4">
    <source>
        <dbReference type="ARBA" id="ARBA00022840"/>
    </source>
</evidence>
<evidence type="ECO:0000256" key="5">
    <source>
        <dbReference type="ARBA" id="ARBA00023235"/>
    </source>
</evidence>
<protein>
    <recommendedName>
        <fullName evidence="8">DNA 3'-5' helicase</fullName>
        <ecNumber evidence="8">5.6.2.4</ecNumber>
    </recommendedName>
</protein>
<dbReference type="InterPro" id="IPR052247">
    <property type="entry name" value="Meiotic_Crossover_Helicase"/>
</dbReference>
<dbReference type="InterPro" id="IPR057842">
    <property type="entry name" value="WH_MER3"/>
</dbReference>
<evidence type="ECO:0000256" key="6">
    <source>
        <dbReference type="ARBA" id="ARBA00023254"/>
    </source>
</evidence>
<keyword evidence="4" id="KW-0067">ATP-binding</keyword>
<dbReference type="Pfam" id="PF23445">
    <property type="entry name" value="WHD_SNRNP200"/>
    <property type="match status" value="1"/>
</dbReference>
<dbReference type="SUPFAM" id="SSF158702">
    <property type="entry name" value="Sec63 N-terminal domain-like"/>
    <property type="match status" value="1"/>
</dbReference>
<dbReference type="AlphaFoldDB" id="A0AAV3Y1A4"/>
<gene>
    <name evidence="11" type="ORF">PoB_000338100</name>
</gene>
<dbReference type="EMBL" id="BLXT01000427">
    <property type="protein sequence ID" value="GFN76875.1"/>
    <property type="molecule type" value="Genomic_DNA"/>
</dbReference>
<keyword evidence="2" id="KW-0378">Hydrolase</keyword>
<evidence type="ECO:0000313" key="12">
    <source>
        <dbReference type="Proteomes" id="UP000735302"/>
    </source>
</evidence>
<dbReference type="InterPro" id="IPR036388">
    <property type="entry name" value="WH-like_DNA-bd_sf"/>
</dbReference>
<dbReference type="GO" id="GO:0005524">
    <property type="term" value="F:ATP binding"/>
    <property type="evidence" value="ECO:0007669"/>
    <property type="project" value="UniProtKB-KW"/>
</dbReference>
<dbReference type="PANTHER" id="PTHR47835">
    <property type="entry name" value="HFM1, ATP DEPENDENT DNA HELICASE HOMOLOG"/>
    <property type="match status" value="1"/>
</dbReference>
<comment type="catalytic activity">
    <reaction evidence="7">
        <text>Couples ATP hydrolysis with the unwinding of duplex DNA by translocating in the 3'-5' direction.</text>
        <dbReference type="EC" id="5.6.2.4"/>
    </reaction>
</comment>
<evidence type="ECO:0000256" key="7">
    <source>
        <dbReference type="ARBA" id="ARBA00034617"/>
    </source>
</evidence>
<keyword evidence="6" id="KW-0469">Meiosis</keyword>
<dbReference type="GO" id="GO:0016787">
    <property type="term" value="F:hydrolase activity"/>
    <property type="evidence" value="ECO:0007669"/>
    <property type="project" value="UniProtKB-KW"/>
</dbReference>
<feature type="non-terminal residue" evidence="11">
    <location>
        <position position="464"/>
    </location>
</feature>
<dbReference type="EC" id="5.6.2.4" evidence="8"/>
<evidence type="ECO:0000256" key="2">
    <source>
        <dbReference type="ARBA" id="ARBA00022801"/>
    </source>
</evidence>
<evidence type="ECO:0000259" key="10">
    <source>
        <dbReference type="SMART" id="SM00973"/>
    </source>
</evidence>
<evidence type="ECO:0000256" key="9">
    <source>
        <dbReference type="ARBA" id="ARBA00048988"/>
    </source>
</evidence>
<dbReference type="PANTHER" id="PTHR47835:SF3">
    <property type="entry name" value="HELICASE FOR MEIOSIS 1"/>
    <property type="match status" value="1"/>
</dbReference>
<proteinExistence type="predicted"/>
<organism evidence="11 12">
    <name type="scientific">Plakobranchus ocellatus</name>
    <dbReference type="NCBI Taxonomy" id="259542"/>
    <lineage>
        <taxon>Eukaryota</taxon>
        <taxon>Metazoa</taxon>
        <taxon>Spiralia</taxon>
        <taxon>Lophotrochozoa</taxon>
        <taxon>Mollusca</taxon>
        <taxon>Gastropoda</taxon>
        <taxon>Heterobranchia</taxon>
        <taxon>Euthyneura</taxon>
        <taxon>Panpulmonata</taxon>
        <taxon>Sacoglossa</taxon>
        <taxon>Placobranchoidea</taxon>
        <taxon>Plakobranchidae</taxon>
        <taxon>Plakobranchus</taxon>
    </lineage>
</organism>
<keyword evidence="3 11" id="KW-0347">Helicase</keyword>
<reference evidence="11 12" key="1">
    <citation type="journal article" date="2021" name="Elife">
        <title>Chloroplast acquisition without the gene transfer in kleptoplastic sea slugs, Plakobranchus ocellatus.</title>
        <authorList>
            <person name="Maeda T."/>
            <person name="Takahashi S."/>
            <person name="Yoshida T."/>
            <person name="Shimamura S."/>
            <person name="Takaki Y."/>
            <person name="Nagai Y."/>
            <person name="Toyoda A."/>
            <person name="Suzuki Y."/>
            <person name="Arimoto A."/>
            <person name="Ishii H."/>
            <person name="Satoh N."/>
            <person name="Nishiyama T."/>
            <person name="Hasebe M."/>
            <person name="Maruyama T."/>
            <person name="Minagawa J."/>
            <person name="Obokata J."/>
            <person name="Shigenobu S."/>
        </authorList>
    </citation>
    <scope>NUCLEOTIDE SEQUENCE [LARGE SCALE GENOMIC DNA]</scope>
</reference>
<dbReference type="Gene3D" id="1.10.10.10">
    <property type="entry name" value="Winged helix-like DNA-binding domain superfamily/Winged helix DNA-binding domain"/>
    <property type="match status" value="1"/>
</dbReference>
<evidence type="ECO:0000256" key="1">
    <source>
        <dbReference type="ARBA" id="ARBA00022741"/>
    </source>
</evidence>
<dbReference type="GO" id="GO:0051321">
    <property type="term" value="P:meiotic cell cycle"/>
    <property type="evidence" value="ECO:0007669"/>
    <property type="project" value="UniProtKB-KW"/>
</dbReference>
<dbReference type="Pfam" id="PF02889">
    <property type="entry name" value="Sec63"/>
    <property type="match status" value="1"/>
</dbReference>
<evidence type="ECO:0000256" key="8">
    <source>
        <dbReference type="ARBA" id="ARBA00034808"/>
    </source>
</evidence>
<name>A0AAV3Y1A4_9GAST</name>
<dbReference type="GO" id="GO:0043138">
    <property type="term" value="F:3'-5' DNA helicase activity"/>
    <property type="evidence" value="ECO:0007669"/>
    <property type="project" value="UniProtKB-EC"/>
</dbReference>
<evidence type="ECO:0000313" key="11">
    <source>
        <dbReference type="EMBL" id="GFN76875.1"/>
    </source>
</evidence>
<feature type="domain" description="SEC63" evidence="10">
    <location>
        <begin position="55"/>
        <end position="393"/>
    </location>
</feature>
<evidence type="ECO:0000256" key="3">
    <source>
        <dbReference type="ARBA" id="ARBA00022806"/>
    </source>
</evidence>
<keyword evidence="12" id="KW-1185">Reference proteome</keyword>
<comment type="catalytic activity">
    <reaction evidence="9">
        <text>ATP + H2O = ADP + phosphate + H(+)</text>
        <dbReference type="Rhea" id="RHEA:13065"/>
        <dbReference type="ChEBI" id="CHEBI:15377"/>
        <dbReference type="ChEBI" id="CHEBI:15378"/>
        <dbReference type="ChEBI" id="CHEBI:30616"/>
        <dbReference type="ChEBI" id="CHEBI:43474"/>
        <dbReference type="ChEBI" id="CHEBI:456216"/>
        <dbReference type="EC" id="5.6.2.4"/>
    </reaction>
</comment>
<sequence>MNIGKRSIYTSTSDSKDEAMEMIMNGIGKEDGEGVFMNDDYCAGCGTVGGVDPQLNSFCQTATHIYLILLHKNLIEHLNAEIVLQTISDMSLVVEWIRHTFLYVRVMKNPRYYGLPSNLSTQEVEEKLQDLCLQNVTHLTSQNLVSINNEAGTIWPTGKIKTKQVKVNCLIQAQLGCLPIQDFSLSQDMAKIFRVGQRVAKCLMEFMYHGNSYLVLMHAILVYKAFKTKIWFDSRYVARQLDGIGPTMSLALANAGLSTFQKLEQAHPRDIEVIVNRHPPFGNQIKESLAKLPRYELAIEQVKCYKPHKSVIVLSVDLMNRGAFETIPSSQITHQSILLIGDADNKIVFKWRIFDAVIFRDGMLTRTVEVHRTSKGKKLDISLLSQDTDTSSLKKDQSSCNHKCLNKSTCGHKCCKINNTGKRPSAGSTLQSKSKMAKVEKPLYRGSKDMKDILSIFDRQQSGT</sequence>
<dbReference type="Proteomes" id="UP000735302">
    <property type="component" value="Unassembled WGS sequence"/>
</dbReference>
<dbReference type="FunFam" id="1.10.10.10:FF:000012">
    <property type="entry name" value="U5 small nuclear ribonucleoprotein helicase"/>
    <property type="match status" value="1"/>
</dbReference>
<dbReference type="SMART" id="SM00973">
    <property type="entry name" value="Sec63"/>
    <property type="match status" value="1"/>
</dbReference>
<keyword evidence="1" id="KW-0547">Nucleotide-binding</keyword>